<dbReference type="Gene3D" id="1.10.1070.20">
    <property type="match status" value="1"/>
</dbReference>
<comment type="cofactor">
    <cofactor evidence="8">
        <name>Mn(2+)</name>
        <dbReference type="ChEBI" id="CHEBI:29035"/>
    </cofactor>
</comment>
<feature type="binding site" evidence="7">
    <location>
        <position position="160"/>
    </location>
    <ligand>
        <name>ATP</name>
        <dbReference type="ChEBI" id="CHEBI:30616"/>
    </ligand>
</feature>
<keyword evidence="9" id="KW-1133">Transmembrane helix</keyword>
<protein>
    <recommendedName>
        <fullName evidence="10">FAM20 C-terminal domain-containing protein</fullName>
    </recommendedName>
</protein>
<evidence type="ECO:0000256" key="5">
    <source>
        <dbReference type="ARBA" id="ARBA00023180"/>
    </source>
</evidence>
<keyword evidence="3" id="KW-0333">Golgi apparatus</keyword>
<accession>A0AAN9AWS5</accession>
<keyword evidence="7" id="KW-0547">Nucleotide-binding</keyword>
<keyword evidence="12" id="KW-1185">Reference proteome</keyword>
<comment type="subcellular location">
    <subcellularLocation>
        <location evidence="1">Golgi apparatus</location>
    </subcellularLocation>
</comment>
<evidence type="ECO:0000256" key="9">
    <source>
        <dbReference type="SAM" id="Phobius"/>
    </source>
</evidence>
<keyword evidence="8" id="KW-0479">Metal-binding</keyword>
<keyword evidence="9" id="KW-0472">Membrane</keyword>
<dbReference type="EMBL" id="JBAMIC010000018">
    <property type="protein sequence ID" value="KAK7094860.1"/>
    <property type="molecule type" value="Genomic_DNA"/>
</dbReference>
<comment type="caution">
    <text evidence="11">The sequence shown here is derived from an EMBL/GenBank/DDBJ whole genome shotgun (WGS) entry which is preliminary data.</text>
</comment>
<evidence type="ECO:0000256" key="8">
    <source>
        <dbReference type="PIRSR" id="PIRSR624869-3"/>
    </source>
</evidence>
<dbReference type="GO" id="GO:0016773">
    <property type="term" value="F:phosphotransferase activity, alcohol group as acceptor"/>
    <property type="evidence" value="ECO:0007669"/>
    <property type="project" value="TreeGrafter"/>
</dbReference>
<evidence type="ECO:0000256" key="1">
    <source>
        <dbReference type="ARBA" id="ARBA00004555"/>
    </source>
</evidence>
<gene>
    <name evidence="11" type="ORF">V1264_006351</name>
</gene>
<feature type="transmembrane region" description="Helical" evidence="9">
    <location>
        <begin position="20"/>
        <end position="39"/>
    </location>
</feature>
<feature type="binding site" evidence="8">
    <location>
        <position position="362"/>
    </location>
    <ligand>
        <name>Mn(2+)</name>
        <dbReference type="ChEBI" id="CHEBI:29035"/>
    </ligand>
</feature>
<dbReference type="GO" id="GO:0005794">
    <property type="term" value="C:Golgi apparatus"/>
    <property type="evidence" value="ECO:0007669"/>
    <property type="project" value="UniProtKB-SubCell"/>
</dbReference>
<proteinExistence type="inferred from homology"/>
<keyword evidence="7" id="KW-0067">ATP-binding</keyword>
<dbReference type="AlphaFoldDB" id="A0AAN9AWS5"/>
<dbReference type="PANTHER" id="PTHR12450">
    <property type="entry name" value="DENTIN MATRIX PROTEIN 4 PROTEIN FAM20"/>
    <property type="match status" value="1"/>
</dbReference>
<name>A0AAN9AWS5_9CAEN</name>
<dbReference type="GO" id="GO:0046872">
    <property type="term" value="F:metal ion binding"/>
    <property type="evidence" value="ECO:0007669"/>
    <property type="project" value="UniProtKB-KW"/>
</dbReference>
<dbReference type="GO" id="GO:0005524">
    <property type="term" value="F:ATP binding"/>
    <property type="evidence" value="ECO:0007669"/>
    <property type="project" value="UniProtKB-KW"/>
</dbReference>
<feature type="active site" evidence="6">
    <location>
        <position position="343"/>
    </location>
</feature>
<evidence type="ECO:0000256" key="4">
    <source>
        <dbReference type="ARBA" id="ARBA00023157"/>
    </source>
</evidence>
<evidence type="ECO:0000259" key="10">
    <source>
        <dbReference type="Pfam" id="PF06702"/>
    </source>
</evidence>
<dbReference type="PANTHER" id="PTHR12450:SF14">
    <property type="entry name" value="GLYCOSAMINOGLYCAN XYLOSYLKINASE"/>
    <property type="match status" value="1"/>
</dbReference>
<evidence type="ECO:0000256" key="7">
    <source>
        <dbReference type="PIRSR" id="PIRSR624869-2"/>
    </source>
</evidence>
<comment type="similarity">
    <text evidence="2">Belongs to the FAM20 family.</text>
</comment>
<feature type="binding site" evidence="8">
    <location>
        <position position="195"/>
    </location>
    <ligand>
        <name>Mn(2+)</name>
        <dbReference type="ChEBI" id="CHEBI:29035"/>
    </ligand>
</feature>
<evidence type="ECO:0000256" key="6">
    <source>
        <dbReference type="PIRSR" id="PIRSR624869-1"/>
    </source>
</evidence>
<feature type="binding site" evidence="7">
    <location>
        <position position="362"/>
    </location>
    <ligand>
        <name>ATP</name>
        <dbReference type="ChEBI" id="CHEBI:30616"/>
    </ligand>
</feature>
<dbReference type="Proteomes" id="UP001374579">
    <property type="component" value="Unassembled WGS sequence"/>
</dbReference>
<dbReference type="InterPro" id="IPR009581">
    <property type="entry name" value="FAM20_C"/>
</dbReference>
<evidence type="ECO:0000313" key="11">
    <source>
        <dbReference type="EMBL" id="KAK7094860.1"/>
    </source>
</evidence>
<evidence type="ECO:0000256" key="2">
    <source>
        <dbReference type="ARBA" id="ARBA00006557"/>
    </source>
</evidence>
<keyword evidence="8" id="KW-0464">Manganese</keyword>
<keyword evidence="4" id="KW-1015">Disulfide bond</keyword>
<evidence type="ECO:0000256" key="3">
    <source>
        <dbReference type="ARBA" id="ARBA00023034"/>
    </source>
</evidence>
<reference evidence="11 12" key="1">
    <citation type="submission" date="2024-02" db="EMBL/GenBank/DDBJ databases">
        <title>Chromosome-scale genome assembly of the rough periwinkle Littorina saxatilis.</title>
        <authorList>
            <person name="De Jode A."/>
            <person name="Faria R."/>
            <person name="Formenti G."/>
            <person name="Sims Y."/>
            <person name="Smith T.P."/>
            <person name="Tracey A."/>
            <person name="Wood J.M.D."/>
            <person name="Zagrodzka Z.B."/>
            <person name="Johannesson K."/>
            <person name="Butlin R.K."/>
            <person name="Leder E.H."/>
        </authorList>
    </citation>
    <scope>NUCLEOTIDE SEQUENCE [LARGE SCALE GENOMIC DNA]</scope>
    <source>
        <strain evidence="11">Snail1</strain>
        <tissue evidence="11">Muscle</tissue>
    </source>
</reference>
<feature type="binding site" evidence="7">
    <location>
        <position position="176"/>
    </location>
    <ligand>
        <name>ATP</name>
        <dbReference type="ChEBI" id="CHEBI:30616"/>
    </ligand>
</feature>
<evidence type="ECO:0000313" key="12">
    <source>
        <dbReference type="Proteomes" id="UP001374579"/>
    </source>
</evidence>
<dbReference type="Pfam" id="PF06702">
    <property type="entry name" value="Fam20C"/>
    <property type="match status" value="1"/>
</dbReference>
<sequence length="465" mass="52165">MARFKVGGRNSSTPRLKRRFQFLVVGTIIFMVAISFFILKPEISGTGQDSSISASLGNQLEVAGDVVVNRVGLPPDVTKLTNGEAVAGVPVQKVVETLVQKYHVEFGRELEPGRSPWEVAAGWVTPYQVLPESTPDLGAVLHAMATAPIIAVDNGFRGTQLKLSMKLAGDQIVAFKPKWYERDYIIEGSPVSGRDRHNGEIAAFHLSRILGFRRTPLAVGRKVSFSRDIVPVASKDLLETFHETNGETCFYGRCHYCSKDNSLCTKGDILEGSVVLWLPPTVHLKAGRNPWRRTYREKLLAKWEKDDDYCNIVRQIQPFKNDSALLLDLIDTIVFDYLIGNGDRHHYEVMDGVSDGMLVMLDNGKSFGNPYQDERSILAPLYQCCSIRYSTWQKLLSLQNNVLGSILREVLRSDPIHPVLTPQHFRAIDRRLEKVLQEVEKCIKVKGLNSVILEAKAKDSEDDNW</sequence>
<keyword evidence="5" id="KW-0325">Glycoprotein</keyword>
<organism evidence="11 12">
    <name type="scientific">Littorina saxatilis</name>
    <dbReference type="NCBI Taxonomy" id="31220"/>
    <lineage>
        <taxon>Eukaryota</taxon>
        <taxon>Metazoa</taxon>
        <taxon>Spiralia</taxon>
        <taxon>Lophotrochozoa</taxon>
        <taxon>Mollusca</taxon>
        <taxon>Gastropoda</taxon>
        <taxon>Caenogastropoda</taxon>
        <taxon>Littorinimorpha</taxon>
        <taxon>Littorinoidea</taxon>
        <taxon>Littorinidae</taxon>
        <taxon>Littorina</taxon>
    </lineage>
</organism>
<feature type="domain" description="FAM20 C-terminal" evidence="10">
    <location>
        <begin position="241"/>
        <end position="451"/>
    </location>
</feature>
<feature type="binding site" evidence="7">
    <location>
        <position position="348"/>
    </location>
    <ligand>
        <name>ATP</name>
        <dbReference type="ChEBI" id="CHEBI:30616"/>
    </ligand>
</feature>
<dbReference type="InterPro" id="IPR024869">
    <property type="entry name" value="FAM20"/>
</dbReference>
<keyword evidence="9" id="KW-0812">Transmembrane</keyword>